<organism evidence="1 2">
    <name type="scientific">Gloeothece citriformis (strain PCC 7424)</name>
    <name type="common">Cyanothece sp. (strain PCC 7424)</name>
    <dbReference type="NCBI Taxonomy" id="65393"/>
    <lineage>
        <taxon>Bacteria</taxon>
        <taxon>Bacillati</taxon>
        <taxon>Cyanobacteriota</taxon>
        <taxon>Cyanophyceae</taxon>
        <taxon>Oscillatoriophycideae</taxon>
        <taxon>Chroococcales</taxon>
        <taxon>Aphanothecaceae</taxon>
        <taxon>Gloeothece</taxon>
        <taxon>Gloeothece citriformis</taxon>
    </lineage>
</organism>
<proteinExistence type="predicted"/>
<name>B7KHM4_GLOC7</name>
<evidence type="ECO:0000313" key="2">
    <source>
        <dbReference type="Proteomes" id="UP000002384"/>
    </source>
</evidence>
<dbReference type="KEGG" id="cyc:PCC7424_2297"/>
<gene>
    <name evidence="1" type="ordered locus">PCC7424_2297</name>
</gene>
<dbReference type="HOGENOM" id="CLU_2356558_0_0_3"/>
<accession>B7KHM4</accession>
<dbReference type="EMBL" id="CP001291">
    <property type="protein sequence ID" value="ACK70719.1"/>
    <property type="molecule type" value="Genomic_DNA"/>
</dbReference>
<dbReference type="eggNOG" id="ENOG5032Z7T">
    <property type="taxonomic scope" value="Bacteria"/>
</dbReference>
<protein>
    <submittedName>
        <fullName evidence="1">Uncharacterized protein</fullName>
    </submittedName>
</protein>
<dbReference type="Proteomes" id="UP000002384">
    <property type="component" value="Chromosome"/>
</dbReference>
<evidence type="ECO:0000313" key="1">
    <source>
        <dbReference type="EMBL" id="ACK70719.1"/>
    </source>
</evidence>
<keyword evidence="2" id="KW-1185">Reference proteome</keyword>
<dbReference type="AlphaFoldDB" id="B7KHM4"/>
<dbReference type="OrthoDB" id="560605at2"/>
<dbReference type="RefSeq" id="WP_015954323.1">
    <property type="nucleotide sequence ID" value="NC_011729.1"/>
</dbReference>
<sequence length="97" mass="10966">MNHPYSFSDCTSTQLEKIALTRFRALVNCLPKDCRIFREPWNCSTILCLDFASCPHKLDNIKLQDDQLLSACRELGLANAVIFRVGNKFRGMSGVTP</sequence>
<reference evidence="2" key="1">
    <citation type="journal article" date="2011" name="MBio">
        <title>Novel metabolic attributes of the genus Cyanothece, comprising a group of unicellular nitrogen-fixing Cyanobacteria.</title>
        <authorList>
            <person name="Bandyopadhyay A."/>
            <person name="Elvitigala T."/>
            <person name="Welsh E."/>
            <person name="Stockel J."/>
            <person name="Liberton M."/>
            <person name="Min H."/>
            <person name="Sherman L.A."/>
            <person name="Pakrasi H.B."/>
        </authorList>
    </citation>
    <scope>NUCLEOTIDE SEQUENCE [LARGE SCALE GENOMIC DNA]</scope>
    <source>
        <strain evidence="2">PCC 7424</strain>
    </source>
</reference>